<proteinExistence type="predicted"/>
<accession>A0ABR8Z758</accession>
<comment type="caution">
    <text evidence="1">The sequence shown here is derived from an EMBL/GenBank/DDBJ whole genome shotgun (WGS) entry which is preliminary data.</text>
</comment>
<evidence type="ECO:0000313" key="1">
    <source>
        <dbReference type="EMBL" id="MBD8081137.1"/>
    </source>
</evidence>
<keyword evidence="2" id="KW-1185">Reference proteome</keyword>
<gene>
    <name evidence="1" type="ORF">IC610_01735</name>
</gene>
<sequence>MKYISKRKKKKVWKAMECLPSNHGDIWLVLKIIPDLKHLNNRMIIGRETQRFHTGERCLNVGGKYYGITEFDAWAELKKPINFH</sequence>
<dbReference type="EMBL" id="JACYFS010000001">
    <property type="protein sequence ID" value="MBD8081137.1"/>
    <property type="molecule type" value="Genomic_DNA"/>
</dbReference>
<dbReference type="RefSeq" id="WP_191734953.1">
    <property type="nucleotide sequence ID" value="NZ_JACYFS010000001.1"/>
</dbReference>
<dbReference type="Proteomes" id="UP000637299">
    <property type="component" value="Unassembled WGS sequence"/>
</dbReference>
<organism evidence="1 2">
    <name type="scientific">Chryseobacterium caseinilyticum</name>
    <dbReference type="NCBI Taxonomy" id="2771428"/>
    <lineage>
        <taxon>Bacteria</taxon>
        <taxon>Pseudomonadati</taxon>
        <taxon>Bacteroidota</taxon>
        <taxon>Flavobacteriia</taxon>
        <taxon>Flavobacteriales</taxon>
        <taxon>Weeksellaceae</taxon>
        <taxon>Chryseobacterium group</taxon>
        <taxon>Chryseobacterium</taxon>
    </lineage>
</organism>
<evidence type="ECO:0000313" key="2">
    <source>
        <dbReference type="Proteomes" id="UP000637299"/>
    </source>
</evidence>
<reference evidence="1 2" key="1">
    <citation type="submission" date="2020-09" db="EMBL/GenBank/DDBJ databases">
        <title>Genome seq and assembly of Chryseobacterium sp.</title>
        <authorList>
            <person name="Chhetri G."/>
        </authorList>
    </citation>
    <scope>NUCLEOTIDE SEQUENCE [LARGE SCALE GENOMIC DNA]</scope>
    <source>
        <strain evidence="1 2">GCR10</strain>
    </source>
</reference>
<name>A0ABR8Z758_9FLAO</name>
<protein>
    <submittedName>
        <fullName evidence="1">Uncharacterized protein</fullName>
    </submittedName>
</protein>